<sequence length="223" mass="23690">MSAQPGPSRSGKIVSTDSPHSSSSQSVKIVTADPSAIGLFGLAIVTLVASSQKLEITDGLSYVIPWAVFLGAFAQLFACIQDAKHNNTFGMTAFGAYAFFWFSMAGSWLIKLGVFGAALADAIDPKQLGFAFLGYLIFTLFMTIGATETNKVLLIIFALIDLLFLGLTLNSFDIAAEASHRLAAFAELGIAIVSFYGCGASVLNTHFGRTFLPVGAPLRIFKK</sequence>
<evidence type="ECO:0000256" key="5">
    <source>
        <dbReference type="ARBA" id="ARBA00023136"/>
    </source>
</evidence>
<dbReference type="PANTHER" id="PTHR30178">
    <property type="entry name" value="INNER MEMBRANE PROTEIN YAAH"/>
    <property type="match status" value="1"/>
</dbReference>
<keyword evidence="5 7" id="KW-0472">Membrane</keyword>
<dbReference type="GO" id="GO:0016020">
    <property type="term" value="C:membrane"/>
    <property type="evidence" value="ECO:0007669"/>
    <property type="project" value="UniProtKB-SubCell"/>
</dbReference>
<evidence type="ECO:0000313" key="8">
    <source>
        <dbReference type="EMBL" id="NGM82190.1"/>
    </source>
</evidence>
<keyword evidence="4 7" id="KW-1133">Transmembrane helix</keyword>
<dbReference type="PANTHER" id="PTHR30178:SF3">
    <property type="entry name" value="SUCCINATE-ACETATE_PROTON SYMPORTER SATP"/>
    <property type="match status" value="1"/>
</dbReference>
<dbReference type="Proteomes" id="UP000480151">
    <property type="component" value="Unassembled WGS sequence"/>
</dbReference>
<evidence type="ECO:0000256" key="7">
    <source>
        <dbReference type="SAM" id="Phobius"/>
    </source>
</evidence>
<proteinExistence type="inferred from homology"/>
<feature type="transmembrane region" description="Helical" evidence="7">
    <location>
        <begin position="60"/>
        <end position="78"/>
    </location>
</feature>
<dbReference type="EMBL" id="JAAKGU010000002">
    <property type="protein sequence ID" value="NGM82190.1"/>
    <property type="molecule type" value="Genomic_DNA"/>
</dbReference>
<organism evidence="8 9">
    <name type="scientific">Paenibacillus apii</name>
    <dbReference type="NCBI Taxonomy" id="1850370"/>
    <lineage>
        <taxon>Bacteria</taxon>
        <taxon>Bacillati</taxon>
        <taxon>Bacillota</taxon>
        <taxon>Bacilli</taxon>
        <taxon>Bacillales</taxon>
        <taxon>Paenibacillaceae</taxon>
        <taxon>Paenibacillus</taxon>
    </lineage>
</organism>
<feature type="transmembrane region" description="Helical" evidence="7">
    <location>
        <begin position="29"/>
        <end position="48"/>
    </location>
</feature>
<keyword evidence="3 7" id="KW-0812">Transmembrane</keyword>
<dbReference type="InterPro" id="IPR000791">
    <property type="entry name" value="Gpr1/Fun34/SatP-like"/>
</dbReference>
<dbReference type="InterPro" id="IPR047623">
    <property type="entry name" value="SatP"/>
</dbReference>
<dbReference type="Pfam" id="PF01184">
    <property type="entry name" value="Gpr1_Fun34_YaaH"/>
    <property type="match status" value="1"/>
</dbReference>
<dbReference type="NCBIfam" id="NF038013">
    <property type="entry name" value="AceTr_1"/>
    <property type="match status" value="1"/>
</dbReference>
<feature type="region of interest" description="Disordered" evidence="6">
    <location>
        <begin position="1"/>
        <end position="26"/>
    </location>
</feature>
<evidence type="ECO:0000313" key="9">
    <source>
        <dbReference type="Proteomes" id="UP000480151"/>
    </source>
</evidence>
<name>A0A6M1PFU8_9BACL</name>
<reference evidence="8 9" key="1">
    <citation type="submission" date="2020-02" db="EMBL/GenBank/DDBJ databases">
        <authorList>
            <person name="Gao J."/>
            <person name="Sun J."/>
        </authorList>
    </citation>
    <scope>NUCLEOTIDE SEQUENCE [LARGE SCALE GENOMIC DNA]</scope>
    <source>
        <strain evidence="8 9">7124</strain>
    </source>
</reference>
<evidence type="ECO:0000256" key="4">
    <source>
        <dbReference type="ARBA" id="ARBA00022989"/>
    </source>
</evidence>
<accession>A0A6M1PFU8</accession>
<evidence type="ECO:0000256" key="3">
    <source>
        <dbReference type="ARBA" id="ARBA00022692"/>
    </source>
</evidence>
<evidence type="ECO:0000256" key="1">
    <source>
        <dbReference type="ARBA" id="ARBA00004141"/>
    </source>
</evidence>
<dbReference type="RefSeq" id="WP_165096121.1">
    <property type="nucleotide sequence ID" value="NZ_JAAKGU010000002.1"/>
</dbReference>
<keyword evidence="9" id="KW-1185">Reference proteome</keyword>
<feature type="transmembrane region" description="Helical" evidence="7">
    <location>
        <begin position="98"/>
        <end position="120"/>
    </location>
</feature>
<feature type="transmembrane region" description="Helical" evidence="7">
    <location>
        <begin position="127"/>
        <end position="146"/>
    </location>
</feature>
<evidence type="ECO:0000256" key="6">
    <source>
        <dbReference type="SAM" id="MobiDB-lite"/>
    </source>
</evidence>
<feature type="transmembrane region" description="Helical" evidence="7">
    <location>
        <begin position="182"/>
        <end position="203"/>
    </location>
</feature>
<feature type="compositionally biased region" description="Low complexity" evidence="6">
    <location>
        <begin position="15"/>
        <end position="26"/>
    </location>
</feature>
<evidence type="ECO:0000256" key="2">
    <source>
        <dbReference type="ARBA" id="ARBA00005587"/>
    </source>
</evidence>
<dbReference type="AlphaFoldDB" id="A0A6M1PFU8"/>
<gene>
    <name evidence="8" type="ORF">G5B47_07165</name>
</gene>
<protein>
    <submittedName>
        <fullName evidence="8">Uncharacterized protein</fullName>
    </submittedName>
</protein>
<comment type="similarity">
    <text evidence="2">Belongs to the acetate uptake transporter (AceTr) (TC 2.A.96) family.</text>
</comment>
<comment type="subcellular location">
    <subcellularLocation>
        <location evidence="1">Membrane</location>
        <topology evidence="1">Multi-pass membrane protein</topology>
    </subcellularLocation>
</comment>
<feature type="transmembrane region" description="Helical" evidence="7">
    <location>
        <begin position="152"/>
        <end position="170"/>
    </location>
</feature>
<comment type="caution">
    <text evidence="8">The sequence shown here is derived from an EMBL/GenBank/DDBJ whole genome shotgun (WGS) entry which is preliminary data.</text>
</comment>